<dbReference type="InterPro" id="IPR006077">
    <property type="entry name" value="Vinculin/catenin"/>
</dbReference>
<feature type="region of interest" description="Disordered" evidence="4">
    <location>
        <begin position="1439"/>
        <end position="1464"/>
    </location>
</feature>
<dbReference type="Pfam" id="PF01044">
    <property type="entry name" value="Vinculin"/>
    <property type="match status" value="2"/>
</dbReference>
<dbReference type="Proteomes" id="UP000646548">
    <property type="component" value="Unassembled WGS sequence"/>
</dbReference>
<dbReference type="PANTHER" id="PTHR18914:SF30">
    <property type="entry name" value="VINCULIN_ALPHA-CATENIN FAMILY MEMBER 1"/>
    <property type="match status" value="1"/>
</dbReference>
<dbReference type="GO" id="GO:0008013">
    <property type="term" value="F:beta-catenin binding"/>
    <property type="evidence" value="ECO:0007669"/>
    <property type="project" value="TreeGrafter"/>
</dbReference>
<organism evidence="5 6">
    <name type="scientific">Oryzias melastigma</name>
    <name type="common">Marine medaka</name>
    <dbReference type="NCBI Taxonomy" id="30732"/>
    <lineage>
        <taxon>Eukaryota</taxon>
        <taxon>Metazoa</taxon>
        <taxon>Chordata</taxon>
        <taxon>Craniata</taxon>
        <taxon>Vertebrata</taxon>
        <taxon>Euteleostomi</taxon>
        <taxon>Actinopterygii</taxon>
        <taxon>Neopterygii</taxon>
        <taxon>Teleostei</taxon>
        <taxon>Neoteleostei</taxon>
        <taxon>Acanthomorphata</taxon>
        <taxon>Ovalentaria</taxon>
        <taxon>Atherinomorphae</taxon>
        <taxon>Beloniformes</taxon>
        <taxon>Adrianichthyidae</taxon>
        <taxon>Oryziinae</taxon>
        <taxon>Oryzias</taxon>
    </lineage>
</organism>
<proteinExistence type="inferred from homology"/>
<evidence type="ECO:0000256" key="1">
    <source>
        <dbReference type="ARBA" id="ARBA00004496"/>
    </source>
</evidence>
<evidence type="ECO:0000313" key="5">
    <source>
        <dbReference type="EMBL" id="KAF6723714.1"/>
    </source>
</evidence>
<dbReference type="GO" id="GO:0051015">
    <property type="term" value="F:actin filament binding"/>
    <property type="evidence" value="ECO:0007669"/>
    <property type="project" value="InterPro"/>
</dbReference>
<feature type="compositionally biased region" description="Low complexity" evidence="4">
    <location>
        <begin position="1455"/>
        <end position="1464"/>
    </location>
</feature>
<dbReference type="PANTHER" id="PTHR18914">
    <property type="entry name" value="ALPHA CATENIN"/>
    <property type="match status" value="1"/>
</dbReference>
<gene>
    <name evidence="5" type="ORF">FQA47_018700</name>
</gene>
<dbReference type="GO" id="GO:0005737">
    <property type="term" value="C:cytoplasm"/>
    <property type="evidence" value="ECO:0007669"/>
    <property type="project" value="UniProtKB-SubCell"/>
</dbReference>
<protein>
    <submittedName>
        <fullName evidence="5">Catenin alpha-2</fullName>
    </submittedName>
</protein>
<dbReference type="InterPro" id="IPR036723">
    <property type="entry name" value="Alpha-catenin/vinculin-like_sf"/>
</dbReference>
<dbReference type="SUPFAM" id="SSF47220">
    <property type="entry name" value="alpha-catenin/vinculin-like"/>
    <property type="match status" value="2"/>
</dbReference>
<dbReference type="EMBL" id="WKFB01000416">
    <property type="protein sequence ID" value="KAF6723714.1"/>
    <property type="molecule type" value="Genomic_DNA"/>
</dbReference>
<dbReference type="GO" id="GO:0005912">
    <property type="term" value="C:adherens junction"/>
    <property type="evidence" value="ECO:0007669"/>
    <property type="project" value="TreeGrafter"/>
</dbReference>
<comment type="caution">
    <text evidence="5">The sequence shown here is derived from an EMBL/GenBank/DDBJ whole genome shotgun (WGS) entry which is preliminary data.</text>
</comment>
<dbReference type="GO" id="GO:0098609">
    <property type="term" value="P:cell-cell adhesion"/>
    <property type="evidence" value="ECO:0007669"/>
    <property type="project" value="TreeGrafter"/>
</dbReference>
<evidence type="ECO:0000256" key="3">
    <source>
        <dbReference type="ARBA" id="ARBA00022490"/>
    </source>
</evidence>
<evidence type="ECO:0000256" key="4">
    <source>
        <dbReference type="SAM" id="MobiDB-lite"/>
    </source>
</evidence>
<reference evidence="5" key="1">
    <citation type="journal article" name="BMC Genomics">
        <title>Long-read sequencing and de novo genome assembly of marine medaka (Oryzias melastigma).</title>
        <authorList>
            <person name="Liang P."/>
            <person name="Saqib H.S.A."/>
            <person name="Ni X."/>
            <person name="Shen Y."/>
        </authorList>
    </citation>
    <scope>NUCLEOTIDE SEQUENCE</scope>
    <source>
        <strain evidence="5">Bigg-433</strain>
    </source>
</reference>
<dbReference type="GO" id="GO:0016342">
    <property type="term" value="C:catenin complex"/>
    <property type="evidence" value="ECO:0007669"/>
    <property type="project" value="TreeGrafter"/>
</dbReference>
<evidence type="ECO:0000313" key="6">
    <source>
        <dbReference type="Proteomes" id="UP000646548"/>
    </source>
</evidence>
<dbReference type="Gene3D" id="1.20.120.810">
    <property type="entry name" value="Vinculin, Vh2 four-helix bundle"/>
    <property type="match status" value="2"/>
</dbReference>
<evidence type="ECO:0000256" key="2">
    <source>
        <dbReference type="ARBA" id="ARBA00008376"/>
    </source>
</evidence>
<keyword evidence="3" id="KW-0963">Cytoplasm</keyword>
<name>A0A834C9M6_ORYME</name>
<comment type="similarity">
    <text evidence="2">Belongs to the vinculin/alpha-catenin family.</text>
</comment>
<sequence length="1464" mass="163761">MSSCLDQSFVKTAAVEKVLAPISSHLCLLVLLSEQEPEQFTRLEAAAHAVAKATENMAAVASRYVALFTKICFCKFKQTQLTLFRQIQETEDDVLHVEMSSLLESVTVSGQHVLLAAQKLHIQPSLTEHREELIAATQNVFLGVVKVLLVEDDAAVRRIIAVADQVLDRLSELGFSPDIKSLYESFQTFSEALILLNRLTIDRAKSLQDPRQTNQLLDSLEMLRRCISMLHTALYTTIKHPTSEEAKASKRYILDKVNSTISDIVVTLRSDKNNRHVGPSGFFTDRRDSLLQLLTNPSTSSIHDSGLDSMVRDVVFHCMAVANASQRESHHRLVNHCRHILQFWSDIKRISTSCEDPEEGFEQICGLMVQQIQMLDSTLMTAVLYQVLDTFLVASSVVDELSEATSQMLASDSGLNLDLTCIQPFVEDFITVTDRIILVVNFVSAIAVDVKSLESVENSRVCFTRLRALIASLSLELDDESIQTVQKLHDACKKWEEEASELQECLSDVVDVKEFTSLAISEMVNDRHGCDTAYREQSYKLFDKYAKHLVCHMKLVILSVKRHLDRSDNPIYRNGLLVLLKQVRDSQTKVMESIRDMLVGSTLNVERYSSFTKNVSTVIQQFKVLREGLDGNQHPHLLSPLREAAREPDISQSSLPVQDTCEINPECEFESQPVVEVKEKDSHTKHEEDIKNMEPIEAELAHKHDSSDLKMAAVPDEPKLIRKPLGFDLLPLLFEVVTVTKGKDVSVLNQTCTRLLELSNCYVQAAKEASAIVDSVDCQTLESFRSELVSLTPLLVQTAQETAMSSAKSTEGIYKHCTQFSDLINNIRKVLIPVGGAWYHAVYAELRGPAGVRQRLNEVMALCAEVVQVLISSDINLQTDCQETFSILQSKLSRAQTNTRHLVEFSASLETQEDQFGGFCILWAISVQIVVNSLDKILGTSTAVTQPSPQKQLSAISENSLRIQEAARLTSINCKSPYKSKQLTKYQNELKALTEDYLKAAEELDVMPGVTQLAKSIFFHRRLLVKIRALSVQLSKENGDYETAFQNTVSIAYVAAKSLRQTDADDTQKRFESAAQALAGNVMSATKKLDDCLNYIRDPRARSNLRSISDHLSFQISDIVGRARLMMETRYICDTLSLDVQIRCWSSKAHYVMEEIQKQDGIHQEAKEYIQAGLQGRTPEDVSDALAVIPNTIKEVEVHDKIQKQVQEMTDTAEVNECYKKDVGILQIKRLLSLPVTLNCALSFLLQGADSAAFRVASSLTHTSFFLKQKSTSWDPKDNRIVQVTRKMADTICHMTQYLKKRGPILNKEAFVAAAKDVILNSQSVTQFFRVIANHSLDKQCTVELSLIIEQILTITNQLSIISSVNAVTPGCRSSDEILVKNAQNLLQTILRGVHAAETASITGLKQPEPNSDEAEATALCFQWKRNLEIHRAQLTSNQETDDLGLRKTTPRPSAPSLAPLLNI</sequence>
<dbReference type="Gene3D" id="1.20.120.230">
    <property type="entry name" value="Alpha-catenin/vinculin-like"/>
    <property type="match status" value="2"/>
</dbReference>
<comment type="subcellular location">
    <subcellularLocation>
        <location evidence="1">Cytoplasm</location>
    </subcellularLocation>
</comment>
<accession>A0A834C9M6</accession>
<dbReference type="GO" id="GO:0016477">
    <property type="term" value="P:cell migration"/>
    <property type="evidence" value="ECO:0007669"/>
    <property type="project" value="TreeGrafter"/>
</dbReference>